<evidence type="ECO:0000313" key="1">
    <source>
        <dbReference type="EMBL" id="MDS1821209.1"/>
    </source>
</evidence>
<gene>
    <name evidence="1" type="ORF">QX249_11095</name>
</gene>
<dbReference type="EMBL" id="JAUHGG010000003">
    <property type="protein sequence ID" value="MDS1821209.1"/>
    <property type="molecule type" value="Genomic_DNA"/>
</dbReference>
<dbReference type="AlphaFoldDB" id="A0AAW8Q0N0"/>
<organism evidence="1 2">
    <name type="scientific">Vibrio parahaemolyticus</name>
    <dbReference type="NCBI Taxonomy" id="670"/>
    <lineage>
        <taxon>Bacteria</taxon>
        <taxon>Pseudomonadati</taxon>
        <taxon>Pseudomonadota</taxon>
        <taxon>Gammaproteobacteria</taxon>
        <taxon>Vibrionales</taxon>
        <taxon>Vibrionaceae</taxon>
        <taxon>Vibrio</taxon>
    </lineage>
</organism>
<comment type="caution">
    <text evidence="1">The sequence shown here is derived from an EMBL/GenBank/DDBJ whole genome shotgun (WGS) entry which is preliminary data.</text>
</comment>
<protein>
    <submittedName>
        <fullName evidence="1">Uncharacterized protein</fullName>
    </submittedName>
</protein>
<dbReference type="RefSeq" id="WP_311020080.1">
    <property type="nucleotide sequence ID" value="NZ_JAUHGG010000003.1"/>
</dbReference>
<proteinExistence type="predicted"/>
<sequence length="115" mass="13327">MRKFSVTMFAPNNTVDRAEMWDYSPNDRELFCKRIARNLLNGFSVTILGSPSHKIEFFKGGKEDQYFVCIDSEISEFTMNKKEELASLAGTKEIQPIFESFINQMILEEKNLENS</sequence>
<accession>A0AAW8Q0N0</accession>
<reference evidence="1" key="1">
    <citation type="submission" date="2023-06" db="EMBL/GenBank/DDBJ databases">
        <title>Genomic Diversity of Vibrio spp. and Metagenomic Analysis of Pathogens in Florida Gulf Coastal Waters Following Hurricane Ian.</title>
        <authorList>
            <person name="Brumfield K.D."/>
        </authorList>
    </citation>
    <scope>NUCLEOTIDE SEQUENCE</scope>
    <source>
        <strain evidence="1">WBS2B-138</strain>
    </source>
</reference>
<name>A0AAW8Q0N0_VIBPH</name>
<evidence type="ECO:0000313" key="2">
    <source>
        <dbReference type="Proteomes" id="UP001253193"/>
    </source>
</evidence>
<dbReference type="Proteomes" id="UP001253193">
    <property type="component" value="Unassembled WGS sequence"/>
</dbReference>